<dbReference type="GO" id="GO:0016879">
    <property type="term" value="F:ligase activity, forming carbon-nitrogen bonds"/>
    <property type="evidence" value="ECO:0007669"/>
    <property type="project" value="InterPro"/>
</dbReference>
<evidence type="ECO:0000259" key="11">
    <source>
        <dbReference type="Pfam" id="PF06973"/>
    </source>
</evidence>
<feature type="domain" description="IMP biosynthesis enzyme PurP N-terminal" evidence="10">
    <location>
        <begin position="21"/>
        <end position="147"/>
    </location>
</feature>
<organism evidence="12 13">
    <name type="scientific">Methanohalarchaeum thermophilum</name>
    <dbReference type="NCBI Taxonomy" id="1903181"/>
    <lineage>
        <taxon>Archaea</taxon>
        <taxon>Methanobacteriati</taxon>
        <taxon>Methanobacteriota</taxon>
        <taxon>Methanonatronarchaeia</taxon>
        <taxon>Methanonatronarchaeales</taxon>
        <taxon>Methanonatronarchaeaceae</taxon>
        <taxon>Candidatus Methanohalarchaeum</taxon>
    </lineage>
</organism>
<dbReference type="InterPro" id="IPR010672">
    <property type="entry name" value="IMP_biosynth_PurP_N"/>
</dbReference>
<dbReference type="AlphaFoldDB" id="A0A1Q6DXU4"/>
<name>A0A1Q6DXU4_METT1</name>
<dbReference type="PANTHER" id="PTHR38147">
    <property type="entry name" value="5-FORMAMINOIMIDAZOLE-4-CARBOXAMIDE-1-(BETA)-D-RIBOFURANOSYL 5'-MONOPHOSPHATE SYNTHETASE-RELATED"/>
    <property type="match status" value="1"/>
</dbReference>
<evidence type="ECO:0000256" key="3">
    <source>
        <dbReference type="ARBA" id="ARBA00022598"/>
    </source>
</evidence>
<feature type="domain" description="IMP biosynthesis enzyme PurP C-terminal" evidence="11">
    <location>
        <begin position="180"/>
        <end position="366"/>
    </location>
</feature>
<keyword evidence="9" id="KW-0464">Manganese</keyword>
<evidence type="ECO:0000256" key="4">
    <source>
        <dbReference type="ARBA" id="ARBA00022723"/>
    </source>
</evidence>
<evidence type="ECO:0000256" key="5">
    <source>
        <dbReference type="ARBA" id="ARBA00022741"/>
    </source>
</evidence>
<evidence type="ECO:0000256" key="2">
    <source>
        <dbReference type="ARBA" id="ARBA00001946"/>
    </source>
</evidence>
<dbReference type="SUPFAM" id="SSF56059">
    <property type="entry name" value="Glutathione synthetase ATP-binding domain-like"/>
    <property type="match status" value="1"/>
</dbReference>
<comment type="cofactor">
    <cofactor evidence="2">
        <name>Mg(2+)</name>
        <dbReference type="ChEBI" id="CHEBI:18420"/>
    </cofactor>
</comment>
<protein>
    <submittedName>
        <fullName evidence="12">5-formaminoimidazole-4-carboxamide-1-beta-D-ribofuranosyl 5'-monophosphate synthetase</fullName>
    </submittedName>
</protein>
<keyword evidence="7" id="KW-0067">ATP-binding</keyword>
<gene>
    <name evidence="12" type="ORF">BTN85_1694</name>
</gene>
<dbReference type="Gene3D" id="3.30.470.20">
    <property type="entry name" value="ATP-grasp fold, B domain"/>
    <property type="match status" value="1"/>
</dbReference>
<keyword evidence="4" id="KW-0479">Metal-binding</keyword>
<accession>A0A1Q6DXU4</accession>
<sequence>MIDRKRIQNIVSEYDKDEVTIGVLGSHSALEIGHGAKQEGFETLVVCQEGRERTYTEHYSNLFDEVLLLDDFSDMVEEENQERMRELNTIFVPNRSFSVYVGYDNIENRLEVPLLGSRNLLRTEERDLEKNQYYLLDEAGINKPKIFDSPEEIDRPAIIKVPEKDRKIERAFFYASSYEEYKKRAEKRIDKGIIDKKDLEEATIEEYILGAKFNANYFWSPIKQEIDLLGFDRRIQTDYEGVTDLPADEQLEIGISPQNVEIGHMGATMRESQIEMIFEEGEKFVETSEEVYPPGIIGLFALQGAVTKDLEFYVFDVSPRIPGCPCVEPTSPYTKYKYMKEVGPGRRVAMEIKEASEKEEIQELVT</sequence>
<evidence type="ECO:0000256" key="6">
    <source>
        <dbReference type="ARBA" id="ARBA00022755"/>
    </source>
</evidence>
<dbReference type="SUPFAM" id="SSF52440">
    <property type="entry name" value="PreATP-grasp domain"/>
    <property type="match status" value="1"/>
</dbReference>
<dbReference type="InterPro" id="IPR023656">
    <property type="entry name" value="IMP_biosynth_PurP"/>
</dbReference>
<dbReference type="InParanoid" id="A0A1Q6DXU4"/>
<evidence type="ECO:0000259" key="10">
    <source>
        <dbReference type="Pfam" id="PF06849"/>
    </source>
</evidence>
<keyword evidence="5" id="KW-0547">Nucleotide-binding</keyword>
<keyword evidence="3" id="KW-0436">Ligase</keyword>
<dbReference type="Gene3D" id="3.30.1490.20">
    <property type="entry name" value="ATP-grasp fold, A domain"/>
    <property type="match status" value="1"/>
</dbReference>
<dbReference type="GO" id="GO:0005524">
    <property type="term" value="F:ATP binding"/>
    <property type="evidence" value="ECO:0007669"/>
    <property type="project" value="UniProtKB-KW"/>
</dbReference>
<reference evidence="12" key="1">
    <citation type="submission" date="2016-12" db="EMBL/GenBank/DDBJ databases">
        <title>Discovery of methanogenic haloarchaea.</title>
        <authorList>
            <person name="Sorokin D.Y."/>
            <person name="Makarova K.S."/>
            <person name="Abbas B."/>
            <person name="Ferrer M."/>
            <person name="Golyshin P.N."/>
        </authorList>
    </citation>
    <scope>NUCLEOTIDE SEQUENCE [LARGE SCALE GENOMIC DNA]</scope>
    <source>
        <strain evidence="12">HMET1</strain>
    </source>
</reference>
<keyword evidence="13" id="KW-1185">Reference proteome</keyword>
<dbReference type="Pfam" id="PF06849">
    <property type="entry name" value="DUF1246"/>
    <property type="match status" value="1"/>
</dbReference>
<evidence type="ECO:0000313" key="12">
    <source>
        <dbReference type="EMBL" id="OKY79186.1"/>
    </source>
</evidence>
<comment type="cofactor">
    <cofactor evidence="1">
        <name>Mn(2+)</name>
        <dbReference type="ChEBI" id="CHEBI:29035"/>
    </cofactor>
</comment>
<dbReference type="EMBL" id="MSDW01000001">
    <property type="protein sequence ID" value="OKY79186.1"/>
    <property type="molecule type" value="Genomic_DNA"/>
</dbReference>
<evidence type="ECO:0000256" key="9">
    <source>
        <dbReference type="ARBA" id="ARBA00023211"/>
    </source>
</evidence>
<dbReference type="Proteomes" id="UP000185744">
    <property type="component" value="Unassembled WGS sequence"/>
</dbReference>
<comment type="caution">
    <text evidence="12">The sequence shown here is derived from an EMBL/GenBank/DDBJ whole genome shotgun (WGS) entry which is preliminary data.</text>
</comment>
<dbReference type="Gene3D" id="3.40.50.20">
    <property type="match status" value="1"/>
</dbReference>
<evidence type="ECO:0000256" key="1">
    <source>
        <dbReference type="ARBA" id="ARBA00001936"/>
    </source>
</evidence>
<evidence type="ECO:0000256" key="8">
    <source>
        <dbReference type="ARBA" id="ARBA00022842"/>
    </source>
</evidence>
<dbReference type="InterPro" id="IPR016185">
    <property type="entry name" value="PreATP-grasp_dom_sf"/>
</dbReference>
<dbReference type="GO" id="GO:0000287">
    <property type="term" value="F:magnesium ion binding"/>
    <property type="evidence" value="ECO:0007669"/>
    <property type="project" value="InterPro"/>
</dbReference>
<dbReference type="STRING" id="1903181.BTN85_1694"/>
<dbReference type="InterPro" id="IPR009720">
    <property type="entry name" value="IMP_biosynth_PurP_C"/>
</dbReference>
<keyword evidence="6" id="KW-0658">Purine biosynthesis</keyword>
<dbReference type="Pfam" id="PF06973">
    <property type="entry name" value="DUF1297"/>
    <property type="match status" value="1"/>
</dbReference>
<proteinExistence type="predicted"/>
<dbReference type="GO" id="GO:0006188">
    <property type="term" value="P:IMP biosynthetic process"/>
    <property type="evidence" value="ECO:0007669"/>
    <property type="project" value="InterPro"/>
</dbReference>
<evidence type="ECO:0000256" key="7">
    <source>
        <dbReference type="ARBA" id="ARBA00022840"/>
    </source>
</evidence>
<dbReference type="PIRSF" id="PIRSF004602">
    <property type="entry name" value="ATPgrasp_PurP"/>
    <property type="match status" value="1"/>
</dbReference>
<keyword evidence="8" id="KW-0460">Magnesium</keyword>
<dbReference type="PANTHER" id="PTHR38147:SF1">
    <property type="entry name" value="5-FORMAMINOIMIDAZOLE-4-CARBOXAMIDE-1-(BETA)-D-RIBOFURANOSYL 5'-MONOPHOSPHATE SYNTHETASE"/>
    <property type="match status" value="1"/>
</dbReference>
<dbReference type="InterPro" id="IPR013815">
    <property type="entry name" value="ATP_grasp_subdomain_1"/>
</dbReference>
<evidence type="ECO:0000313" key="13">
    <source>
        <dbReference type="Proteomes" id="UP000185744"/>
    </source>
</evidence>